<sequence>MYATRDRSTFIAAVSLDPDAFDELLVAFSMHYEFGHAKGRGGRPPKCIQKHEALSLLLHFYCAPCEGKTLCELFRMAPATLARTLTKAERALAVALKSVPDSFIWYPSKQQQRRWAVMVNRVEPLVRGVWFFLDGKSYRVKAPTAPDLQNAYYNGWLHCTFVTGTLLFGVDGTTVWGRHNFVGSWNDADTSSPLRAKLLDEKFTLRGHGVVSDSAFPVSGSMLGKIRTPLKDGDLDRASPECRAGLSRMSAALT</sequence>
<dbReference type="Proteomes" id="UP000285430">
    <property type="component" value="Unassembled WGS sequence"/>
</dbReference>
<comment type="caution">
    <text evidence="4">The sequence shown here is derived from an EMBL/GenBank/DDBJ whole genome shotgun (WGS) entry which is preliminary data.</text>
</comment>
<evidence type="ECO:0000313" key="5">
    <source>
        <dbReference type="EMBL" id="RHZ09511.1"/>
    </source>
</evidence>
<dbReference type="EMBL" id="QUTG01000165">
    <property type="protein sequence ID" value="RHZ02839.1"/>
    <property type="molecule type" value="Genomic_DNA"/>
</dbReference>
<proteinExistence type="predicted"/>
<evidence type="ECO:0000313" key="7">
    <source>
        <dbReference type="Proteomes" id="UP000285712"/>
    </source>
</evidence>
<dbReference type="InterPro" id="IPR027806">
    <property type="entry name" value="HARBI1_dom"/>
</dbReference>
<dbReference type="PANTHER" id="PTHR48471:SF1">
    <property type="entry name" value="DDE TNP4 DOMAIN-CONTAINING PROTEIN"/>
    <property type="match status" value="1"/>
</dbReference>
<protein>
    <recommendedName>
        <fullName evidence="3">DDE Tnp4 domain-containing protein</fullName>
    </recommendedName>
</protein>
<dbReference type="AlphaFoldDB" id="A0A3R7B9M2"/>
<evidence type="ECO:0000256" key="1">
    <source>
        <dbReference type="ARBA" id="ARBA00001968"/>
    </source>
</evidence>
<accession>A0A3R7B9M2</accession>
<organism evidence="4 7">
    <name type="scientific">Aphanomyces astaci</name>
    <name type="common">Crayfish plague agent</name>
    <dbReference type="NCBI Taxonomy" id="112090"/>
    <lineage>
        <taxon>Eukaryota</taxon>
        <taxon>Sar</taxon>
        <taxon>Stramenopiles</taxon>
        <taxon>Oomycota</taxon>
        <taxon>Saprolegniomycetes</taxon>
        <taxon>Saprolegniales</taxon>
        <taxon>Verrucalvaceae</taxon>
        <taxon>Aphanomyces</taxon>
    </lineage>
</organism>
<name>A0A3R7B9M2_APHAT</name>
<dbReference type="GO" id="GO:0046872">
    <property type="term" value="F:metal ion binding"/>
    <property type="evidence" value="ECO:0007669"/>
    <property type="project" value="UniProtKB-KW"/>
</dbReference>
<dbReference type="PANTHER" id="PTHR48471">
    <property type="entry name" value="DDE TNP4 DOMAIN-CONTAINING PROTEIN"/>
    <property type="match status" value="1"/>
</dbReference>
<reference evidence="6 7" key="1">
    <citation type="submission" date="2018-08" db="EMBL/GenBank/DDBJ databases">
        <title>Aphanomyces genome sequencing and annotation.</title>
        <authorList>
            <person name="Minardi D."/>
            <person name="Oidtmann B."/>
            <person name="Van Der Giezen M."/>
            <person name="Studholme D.J."/>
        </authorList>
    </citation>
    <scope>NUCLEOTIDE SEQUENCE [LARGE SCALE GENOMIC DNA]</scope>
    <source>
        <strain evidence="5 6">Da</strain>
        <strain evidence="4 7">Sv</strain>
    </source>
</reference>
<feature type="domain" description="DDE Tnp4" evidence="3">
    <location>
        <begin position="133"/>
        <end position="232"/>
    </location>
</feature>
<evidence type="ECO:0000259" key="3">
    <source>
        <dbReference type="Pfam" id="PF13359"/>
    </source>
</evidence>
<dbReference type="Proteomes" id="UP000285712">
    <property type="component" value="Unassembled WGS sequence"/>
</dbReference>
<comment type="cofactor">
    <cofactor evidence="1">
        <name>a divalent metal cation</name>
        <dbReference type="ChEBI" id="CHEBI:60240"/>
    </cofactor>
</comment>
<evidence type="ECO:0000256" key="2">
    <source>
        <dbReference type="ARBA" id="ARBA00022723"/>
    </source>
</evidence>
<evidence type="ECO:0000313" key="6">
    <source>
        <dbReference type="Proteomes" id="UP000285430"/>
    </source>
</evidence>
<keyword evidence="2" id="KW-0479">Metal-binding</keyword>
<evidence type="ECO:0000313" key="4">
    <source>
        <dbReference type="EMBL" id="RHZ02839.1"/>
    </source>
</evidence>
<dbReference type="Pfam" id="PF13359">
    <property type="entry name" value="DDE_Tnp_4"/>
    <property type="match status" value="1"/>
</dbReference>
<dbReference type="VEuPathDB" id="FungiDB:H257_02797"/>
<dbReference type="EMBL" id="QUTH01005514">
    <property type="protein sequence ID" value="RHZ09511.1"/>
    <property type="molecule type" value="Genomic_DNA"/>
</dbReference>
<gene>
    <name evidence="4" type="ORF">DYB35_013468</name>
    <name evidence="5" type="ORF">DYB37_011813</name>
</gene>